<evidence type="ECO:0000313" key="3">
    <source>
        <dbReference type="Proteomes" id="UP000053611"/>
    </source>
</evidence>
<evidence type="ECO:0000313" key="2">
    <source>
        <dbReference type="EMBL" id="KLT43408.1"/>
    </source>
</evidence>
<feature type="region of interest" description="Disordered" evidence="1">
    <location>
        <begin position="256"/>
        <end position="301"/>
    </location>
</feature>
<feature type="region of interest" description="Disordered" evidence="1">
    <location>
        <begin position="1"/>
        <end position="112"/>
    </location>
</feature>
<dbReference type="AlphaFoldDB" id="A0A0J0XQP9"/>
<evidence type="ECO:0000256" key="1">
    <source>
        <dbReference type="SAM" id="MobiDB-lite"/>
    </source>
</evidence>
<name>A0A0J0XQP9_9TREE</name>
<accession>A0A0J0XQP9</accession>
<gene>
    <name evidence="2" type="ORF">CC85DRAFT_52271</name>
</gene>
<dbReference type="GeneID" id="28987830"/>
<organism evidence="2 3">
    <name type="scientific">Cutaneotrichosporon oleaginosum</name>
    <dbReference type="NCBI Taxonomy" id="879819"/>
    <lineage>
        <taxon>Eukaryota</taxon>
        <taxon>Fungi</taxon>
        <taxon>Dikarya</taxon>
        <taxon>Basidiomycota</taxon>
        <taxon>Agaricomycotina</taxon>
        <taxon>Tremellomycetes</taxon>
        <taxon>Trichosporonales</taxon>
        <taxon>Trichosporonaceae</taxon>
        <taxon>Cutaneotrichosporon</taxon>
    </lineage>
</organism>
<reference evidence="2 3" key="1">
    <citation type="submission" date="2015-03" db="EMBL/GenBank/DDBJ databases">
        <title>Genomics and transcriptomics of the oil-accumulating basidiomycete yeast T. oleaginosus allow insights into substrate utilization and the diverse evolutionary trajectories of mating systems in fungi.</title>
        <authorList>
            <consortium name="DOE Joint Genome Institute"/>
            <person name="Kourist R."/>
            <person name="Kracht O."/>
            <person name="Bracharz F."/>
            <person name="Lipzen A."/>
            <person name="Nolan M."/>
            <person name="Ohm R."/>
            <person name="Grigoriev I."/>
            <person name="Sun S."/>
            <person name="Heitman J."/>
            <person name="Bruck T."/>
            <person name="Nowrousian M."/>
        </authorList>
    </citation>
    <scope>NUCLEOTIDE SEQUENCE [LARGE SCALE GENOMIC DNA]</scope>
    <source>
        <strain evidence="2 3">IBC0246</strain>
    </source>
</reference>
<dbReference type="RefSeq" id="XP_018279899.1">
    <property type="nucleotide sequence ID" value="XM_018427227.1"/>
</dbReference>
<protein>
    <submittedName>
        <fullName evidence="2">Uncharacterized protein</fullName>
    </submittedName>
</protein>
<dbReference type="Proteomes" id="UP000053611">
    <property type="component" value="Unassembled WGS sequence"/>
</dbReference>
<feature type="compositionally biased region" description="Pro residues" evidence="1">
    <location>
        <begin position="77"/>
        <end position="90"/>
    </location>
</feature>
<proteinExistence type="predicted"/>
<keyword evidence="3" id="KW-1185">Reference proteome</keyword>
<feature type="compositionally biased region" description="Gly residues" evidence="1">
    <location>
        <begin position="284"/>
        <end position="301"/>
    </location>
</feature>
<sequence length="301" mass="32229">MPIGLSRSEGVRIAWGKKAGKQSGGAPKPVNKADQQGGAGVNPNQTDAGAHAPGNTDEKKESTLPDTDKPERRLLPTPEPTAPKPLPLPKPVDASCHPSPTSTPPPPPPQLRRRSLLACLFPCMYAQPIHDTWDYNPPPSQKTPLRAPSPASECSWTHHDSYYPSFEPDTPKQTTYFPKFDDFKSRHHAKADAAAAFHAQLVGHPVCVHYPDLPAFEEYKKAGVGWKETQWGTQNWMGFGWDGERLPNAQGQYFSAPMPKGVPIARPNQQGGTGNKKKGKEGEGGGGGGGGGGGNGKKGKN</sequence>
<dbReference type="STRING" id="879819.A0A0J0XQP9"/>
<dbReference type="EMBL" id="KQ087195">
    <property type="protein sequence ID" value="KLT43408.1"/>
    <property type="molecule type" value="Genomic_DNA"/>
</dbReference>
<dbReference type="OrthoDB" id="2596588at2759"/>
<feature type="compositionally biased region" description="Basic and acidic residues" evidence="1">
    <location>
        <begin position="56"/>
        <end position="74"/>
    </location>
</feature>
<feature type="compositionally biased region" description="Pro residues" evidence="1">
    <location>
        <begin position="101"/>
        <end position="110"/>
    </location>
</feature>